<comment type="caution">
    <text evidence="2">The sequence shown here is derived from an EMBL/GenBank/DDBJ whole genome shotgun (WGS) entry which is preliminary data.</text>
</comment>
<dbReference type="EMBL" id="JBBPBM010000015">
    <property type="protein sequence ID" value="KAK8559238.1"/>
    <property type="molecule type" value="Genomic_DNA"/>
</dbReference>
<dbReference type="Proteomes" id="UP001472677">
    <property type="component" value="Unassembled WGS sequence"/>
</dbReference>
<feature type="region of interest" description="Disordered" evidence="1">
    <location>
        <begin position="66"/>
        <end position="90"/>
    </location>
</feature>
<evidence type="ECO:0000256" key="1">
    <source>
        <dbReference type="SAM" id="MobiDB-lite"/>
    </source>
</evidence>
<feature type="compositionally biased region" description="Basic and acidic residues" evidence="1">
    <location>
        <begin position="1"/>
        <end position="10"/>
    </location>
</feature>
<accession>A0ABR2EF11</accession>
<reference evidence="2 3" key="1">
    <citation type="journal article" date="2024" name="G3 (Bethesda)">
        <title>Genome assembly of Hibiscus sabdariffa L. provides insights into metabolisms of medicinal natural products.</title>
        <authorList>
            <person name="Kim T."/>
        </authorList>
    </citation>
    <scope>NUCLEOTIDE SEQUENCE [LARGE SCALE GENOMIC DNA]</scope>
    <source>
        <strain evidence="2">TK-2024</strain>
        <tissue evidence="2">Old leaves</tissue>
    </source>
</reference>
<evidence type="ECO:0000313" key="3">
    <source>
        <dbReference type="Proteomes" id="UP001472677"/>
    </source>
</evidence>
<feature type="region of interest" description="Disordered" evidence="1">
    <location>
        <begin position="1"/>
        <end position="27"/>
    </location>
</feature>
<feature type="compositionally biased region" description="Polar residues" evidence="1">
    <location>
        <begin position="81"/>
        <end position="90"/>
    </location>
</feature>
<organism evidence="2 3">
    <name type="scientific">Hibiscus sabdariffa</name>
    <name type="common">roselle</name>
    <dbReference type="NCBI Taxonomy" id="183260"/>
    <lineage>
        <taxon>Eukaryota</taxon>
        <taxon>Viridiplantae</taxon>
        <taxon>Streptophyta</taxon>
        <taxon>Embryophyta</taxon>
        <taxon>Tracheophyta</taxon>
        <taxon>Spermatophyta</taxon>
        <taxon>Magnoliopsida</taxon>
        <taxon>eudicotyledons</taxon>
        <taxon>Gunneridae</taxon>
        <taxon>Pentapetalae</taxon>
        <taxon>rosids</taxon>
        <taxon>malvids</taxon>
        <taxon>Malvales</taxon>
        <taxon>Malvaceae</taxon>
        <taxon>Malvoideae</taxon>
        <taxon>Hibiscus</taxon>
    </lineage>
</organism>
<keyword evidence="3" id="KW-1185">Reference proteome</keyword>
<gene>
    <name evidence="2" type="ORF">V6N12_042520</name>
</gene>
<sequence>MITLMEKRYDTTGTSGGKTVKARGHAGRVALEGNRRGFTFKKPSALLSRPQPSLNDWMMNLSQQLGVPSSGEDFSVDRTTDLPQPNAGSDLSLSEHVTVYSKYPLQFVGTNPSGVQDSMEH</sequence>
<protein>
    <submittedName>
        <fullName evidence="2">Uncharacterized protein</fullName>
    </submittedName>
</protein>
<proteinExistence type="predicted"/>
<evidence type="ECO:0000313" key="2">
    <source>
        <dbReference type="EMBL" id="KAK8559238.1"/>
    </source>
</evidence>
<name>A0ABR2EF11_9ROSI</name>